<proteinExistence type="predicted"/>
<dbReference type="Proteomes" id="UP000250557">
    <property type="component" value="Chromosome"/>
</dbReference>
<dbReference type="AlphaFoldDB" id="A0AAE6MHJ9"/>
<dbReference type="Gene3D" id="3.40.50.1000">
    <property type="entry name" value="HAD superfamily/HAD-like"/>
    <property type="match status" value="1"/>
</dbReference>
<dbReference type="CDD" id="cd02603">
    <property type="entry name" value="HAD_sEH-N_like"/>
    <property type="match status" value="1"/>
</dbReference>
<dbReference type="NCBIfam" id="TIGR01509">
    <property type="entry name" value="HAD-SF-IA-v3"/>
    <property type="match status" value="1"/>
</dbReference>
<dbReference type="EMBL" id="CP043451">
    <property type="protein sequence ID" value="QEM03651.1"/>
    <property type="molecule type" value="Genomic_DNA"/>
</dbReference>
<dbReference type="InterPro" id="IPR023214">
    <property type="entry name" value="HAD_sf"/>
</dbReference>
<dbReference type="Gene3D" id="1.10.150.240">
    <property type="entry name" value="Putative phosphatase, domain 2"/>
    <property type="match status" value="1"/>
</dbReference>
<name>A0AAE6MHJ9_9SPHI</name>
<gene>
    <name evidence="1" type="ORF">DIU31_009020</name>
</gene>
<dbReference type="Pfam" id="PF00702">
    <property type="entry name" value="Hydrolase"/>
    <property type="match status" value="1"/>
</dbReference>
<dbReference type="SUPFAM" id="SSF56784">
    <property type="entry name" value="HAD-like"/>
    <property type="match status" value="1"/>
</dbReference>
<dbReference type="InterPro" id="IPR006439">
    <property type="entry name" value="HAD-SF_hydro_IA"/>
</dbReference>
<dbReference type="InterPro" id="IPR036412">
    <property type="entry name" value="HAD-like_sf"/>
</dbReference>
<dbReference type="PANTHER" id="PTHR43611:SF3">
    <property type="entry name" value="FLAVIN MONONUCLEOTIDE HYDROLASE 1, CHLOROPLATIC"/>
    <property type="match status" value="1"/>
</dbReference>
<dbReference type="InterPro" id="IPR023198">
    <property type="entry name" value="PGP-like_dom2"/>
</dbReference>
<organism evidence="1 2">
    <name type="scientific">Mucilaginibacter rubeus</name>
    <dbReference type="NCBI Taxonomy" id="2027860"/>
    <lineage>
        <taxon>Bacteria</taxon>
        <taxon>Pseudomonadati</taxon>
        <taxon>Bacteroidota</taxon>
        <taxon>Sphingobacteriia</taxon>
        <taxon>Sphingobacteriales</taxon>
        <taxon>Sphingobacteriaceae</taxon>
        <taxon>Mucilaginibacter</taxon>
    </lineage>
</organism>
<dbReference type="PANTHER" id="PTHR43611">
    <property type="entry name" value="ALPHA-D-GLUCOSE 1-PHOSPHATE PHOSPHATASE"/>
    <property type="match status" value="1"/>
</dbReference>
<reference evidence="1 2" key="1">
    <citation type="submission" date="2019-08" db="EMBL/GenBank/DDBJ databases">
        <title>Comparative genome analysis confer to the adaptation heavy metal polluted environment.</title>
        <authorList>
            <person name="Li Y."/>
        </authorList>
    </citation>
    <scope>NUCLEOTIDE SEQUENCE [LARGE SCALE GENOMIC DNA]</scope>
    <source>
        <strain evidence="1 2">P2</strain>
    </source>
</reference>
<dbReference type="SFLD" id="SFLDG01129">
    <property type="entry name" value="C1.5:_HAD__Beta-PGM__Phosphata"/>
    <property type="match status" value="1"/>
</dbReference>
<protein>
    <submittedName>
        <fullName evidence="1">HAD family phosphatase</fullName>
    </submittedName>
</protein>
<evidence type="ECO:0000313" key="1">
    <source>
        <dbReference type="EMBL" id="QEM03651.1"/>
    </source>
</evidence>
<sequence>MQFYIFAAISQTLFMENIKNIIFDYGNVIFSIDFLRVQQSWNQLGISNPEAFFGHKTQDEIFDKFDRGEVTAAQFRDYVREKTNNLSLTDDQIDAAWNSILVGIAEGNHELLLKLKDKYRTFLLSNINAIHYDYIMNYLKTDFGFDGNDHLFEKTYYSHLTGKRKPEPAIFEQVLKENNLISEETLFIDDSPQHLEVAKKLGIQTFLMTAPDTIQSFAKREQLI</sequence>
<dbReference type="SFLD" id="SFLDS00003">
    <property type="entry name" value="Haloacid_Dehalogenase"/>
    <property type="match status" value="1"/>
</dbReference>
<evidence type="ECO:0000313" key="2">
    <source>
        <dbReference type="Proteomes" id="UP000250557"/>
    </source>
</evidence>
<accession>A0AAE6MHJ9</accession>